<dbReference type="GO" id="GO:0005524">
    <property type="term" value="F:ATP binding"/>
    <property type="evidence" value="ECO:0007669"/>
    <property type="project" value="UniProtKB-UniRule"/>
</dbReference>
<dbReference type="InterPro" id="IPR017441">
    <property type="entry name" value="Protein_kinase_ATP_BS"/>
</dbReference>
<sequence>MARDTIAPTQPATPSAPSLVDTAVPALDALGSDVRLELEELIGRGGMGEVRLVRDVKLGRQLAMKTSTTSDDEATHRFVREARVQGQLEHPGIVPVHELGLDADGRPFFTMKRVRGITLGEVLRDPTFPRRRLLTFLQMLARTLDFAHARGVVHRDVKPANVMLGDFGEVYLLDWGLAKLDAQEDTPVKREGESRPGVTVAGAVMGTPGYMAPEQASGRPATPASDVWALGVMLYESLTSTKLIDEKTFIDSIVATQKLENPSPRARKDDVSPELDALCVAALAQDATRRPTAREFAEKLDAILAGERDLELRVSLAERHVQKAEVAAARALQNGSLDARREALREVGQALALDPGLSKAHDLFGRLLAVAPTELPPEVKHELDEAQRDNARVGIRNGLLANLSTGLLLVPTVFWVRDWRMFSATIALWLASTGLIALISRKKVATRADRLLGIGVVTLFNTSLALISGPFVILPAVATAYAMSMALWVPKKGPHVRHDAAGPLAHRSAGAQSRGRAAEVLRAGGRRRVDARLDARPRNAPLGTGDVDHPARHHRLVDDGHGAHATGARRRAPPAVTATVEPRTAARRRTHAGHKRHALKATSGR</sequence>
<evidence type="ECO:0000256" key="6">
    <source>
        <dbReference type="SAM" id="MobiDB-lite"/>
    </source>
</evidence>
<dbReference type="CDD" id="cd14014">
    <property type="entry name" value="STKc_PknB_like"/>
    <property type="match status" value="1"/>
</dbReference>
<evidence type="ECO:0000256" key="4">
    <source>
        <dbReference type="ARBA" id="ARBA00022840"/>
    </source>
</evidence>
<dbReference type="PROSITE" id="PS50011">
    <property type="entry name" value="PROTEIN_KINASE_DOM"/>
    <property type="match status" value="1"/>
</dbReference>
<dbReference type="PANTHER" id="PTHR43289:SF34">
    <property type="entry name" value="SERINE_THREONINE-PROTEIN KINASE YBDM-RELATED"/>
    <property type="match status" value="1"/>
</dbReference>
<evidence type="ECO:0000256" key="3">
    <source>
        <dbReference type="ARBA" id="ARBA00022777"/>
    </source>
</evidence>
<dbReference type="InterPro" id="IPR008271">
    <property type="entry name" value="Ser/Thr_kinase_AS"/>
</dbReference>
<dbReference type="Gene3D" id="1.10.510.10">
    <property type="entry name" value="Transferase(Phosphotransferase) domain 1"/>
    <property type="match status" value="1"/>
</dbReference>
<name>A0A2W5VS02_9BACT</name>
<keyword evidence="7" id="KW-0812">Transmembrane</keyword>
<keyword evidence="7" id="KW-0472">Membrane</keyword>
<evidence type="ECO:0000256" key="1">
    <source>
        <dbReference type="ARBA" id="ARBA00022679"/>
    </source>
</evidence>
<evidence type="ECO:0000259" key="8">
    <source>
        <dbReference type="PROSITE" id="PS50011"/>
    </source>
</evidence>
<dbReference type="PANTHER" id="PTHR43289">
    <property type="entry name" value="MITOGEN-ACTIVATED PROTEIN KINASE KINASE KINASE 20-RELATED"/>
    <property type="match status" value="1"/>
</dbReference>
<feature type="binding site" evidence="5">
    <location>
        <position position="65"/>
    </location>
    <ligand>
        <name>ATP</name>
        <dbReference type="ChEBI" id="CHEBI:30616"/>
    </ligand>
</feature>
<dbReference type="SUPFAM" id="SSF56112">
    <property type="entry name" value="Protein kinase-like (PK-like)"/>
    <property type="match status" value="1"/>
</dbReference>
<dbReference type="EMBL" id="QFQP01000001">
    <property type="protein sequence ID" value="PZR18454.1"/>
    <property type="molecule type" value="Genomic_DNA"/>
</dbReference>
<dbReference type="GO" id="GO:0004674">
    <property type="term" value="F:protein serine/threonine kinase activity"/>
    <property type="evidence" value="ECO:0007669"/>
    <property type="project" value="TreeGrafter"/>
</dbReference>
<keyword evidence="3" id="KW-0418">Kinase</keyword>
<keyword evidence="4 5" id="KW-0067">ATP-binding</keyword>
<dbReference type="InterPro" id="IPR011009">
    <property type="entry name" value="Kinase-like_dom_sf"/>
</dbReference>
<keyword evidence="7" id="KW-1133">Transmembrane helix</keyword>
<dbReference type="Proteomes" id="UP000249061">
    <property type="component" value="Unassembled WGS sequence"/>
</dbReference>
<comment type="caution">
    <text evidence="9">The sequence shown here is derived from an EMBL/GenBank/DDBJ whole genome shotgun (WGS) entry which is preliminary data.</text>
</comment>
<reference evidence="9 10" key="1">
    <citation type="submission" date="2017-08" db="EMBL/GenBank/DDBJ databases">
        <title>Infants hospitalized years apart are colonized by the same room-sourced microbial strains.</title>
        <authorList>
            <person name="Brooks B."/>
            <person name="Olm M.R."/>
            <person name="Firek B.A."/>
            <person name="Baker R."/>
            <person name="Thomas B.C."/>
            <person name="Morowitz M.J."/>
            <person name="Banfield J.F."/>
        </authorList>
    </citation>
    <scope>NUCLEOTIDE SEQUENCE [LARGE SCALE GENOMIC DNA]</scope>
    <source>
        <strain evidence="9">S2_003_000_R2_14</strain>
    </source>
</reference>
<dbReference type="SMART" id="SM00220">
    <property type="entry name" value="S_TKc"/>
    <property type="match status" value="1"/>
</dbReference>
<evidence type="ECO:0000256" key="7">
    <source>
        <dbReference type="SAM" id="Phobius"/>
    </source>
</evidence>
<evidence type="ECO:0000313" key="10">
    <source>
        <dbReference type="Proteomes" id="UP000249061"/>
    </source>
</evidence>
<proteinExistence type="predicted"/>
<dbReference type="PROSITE" id="PS00108">
    <property type="entry name" value="PROTEIN_KINASE_ST"/>
    <property type="match status" value="1"/>
</dbReference>
<dbReference type="Gene3D" id="3.30.200.20">
    <property type="entry name" value="Phosphorylase Kinase, domain 1"/>
    <property type="match status" value="1"/>
</dbReference>
<evidence type="ECO:0000256" key="2">
    <source>
        <dbReference type="ARBA" id="ARBA00022741"/>
    </source>
</evidence>
<gene>
    <name evidence="9" type="ORF">DI536_00810</name>
</gene>
<dbReference type="AlphaFoldDB" id="A0A2W5VS02"/>
<accession>A0A2W5VS02</accession>
<feature type="compositionally biased region" description="Basic and acidic residues" evidence="6">
    <location>
        <begin position="546"/>
        <end position="562"/>
    </location>
</feature>
<feature type="transmembrane region" description="Helical" evidence="7">
    <location>
        <begin position="422"/>
        <end position="439"/>
    </location>
</feature>
<keyword evidence="1" id="KW-0808">Transferase</keyword>
<protein>
    <recommendedName>
        <fullName evidence="8">Protein kinase domain-containing protein</fullName>
    </recommendedName>
</protein>
<dbReference type="PROSITE" id="PS00107">
    <property type="entry name" value="PROTEIN_KINASE_ATP"/>
    <property type="match status" value="1"/>
</dbReference>
<evidence type="ECO:0000256" key="5">
    <source>
        <dbReference type="PROSITE-ProRule" id="PRU10141"/>
    </source>
</evidence>
<feature type="transmembrane region" description="Helical" evidence="7">
    <location>
        <begin position="398"/>
        <end position="416"/>
    </location>
</feature>
<dbReference type="Pfam" id="PF00069">
    <property type="entry name" value="Pkinase"/>
    <property type="match status" value="1"/>
</dbReference>
<feature type="region of interest" description="Disordered" evidence="6">
    <location>
        <begin position="534"/>
        <end position="605"/>
    </location>
</feature>
<evidence type="ECO:0000313" key="9">
    <source>
        <dbReference type="EMBL" id="PZR18454.1"/>
    </source>
</evidence>
<feature type="transmembrane region" description="Helical" evidence="7">
    <location>
        <begin position="451"/>
        <end position="467"/>
    </location>
</feature>
<keyword evidence="2 5" id="KW-0547">Nucleotide-binding</keyword>
<organism evidence="9 10">
    <name type="scientific">Archangium gephyra</name>
    <dbReference type="NCBI Taxonomy" id="48"/>
    <lineage>
        <taxon>Bacteria</taxon>
        <taxon>Pseudomonadati</taxon>
        <taxon>Myxococcota</taxon>
        <taxon>Myxococcia</taxon>
        <taxon>Myxococcales</taxon>
        <taxon>Cystobacterineae</taxon>
        <taxon>Archangiaceae</taxon>
        <taxon>Archangium</taxon>
    </lineage>
</organism>
<feature type="domain" description="Protein kinase" evidence="8">
    <location>
        <begin position="36"/>
        <end position="304"/>
    </location>
</feature>
<dbReference type="InterPro" id="IPR000719">
    <property type="entry name" value="Prot_kinase_dom"/>
</dbReference>
<feature type="compositionally biased region" description="Basic residues" evidence="6">
    <location>
        <begin position="585"/>
        <end position="599"/>
    </location>
</feature>